<evidence type="ECO:0000313" key="9">
    <source>
        <dbReference type="Proteomes" id="UP000821866"/>
    </source>
</evidence>
<evidence type="ECO:0000256" key="6">
    <source>
        <dbReference type="ARBA" id="ARBA00023239"/>
    </source>
</evidence>
<protein>
    <recommendedName>
        <fullName evidence="7">GP-PDE domain-containing protein</fullName>
    </recommendedName>
</protein>
<evidence type="ECO:0000256" key="1">
    <source>
        <dbReference type="ARBA" id="ARBA00000110"/>
    </source>
</evidence>
<dbReference type="InterPro" id="IPR030395">
    <property type="entry name" value="GP_PDE_dom"/>
</dbReference>
<evidence type="ECO:0000259" key="7">
    <source>
        <dbReference type="PROSITE" id="PS51704"/>
    </source>
</evidence>
<sequence>MQGINVHTEELLREPSLITFVKEHKLILFCWGDDNNDSETIARLKRKGVDGVIYDKSLVARLADVSVLGSAYSSTFSCLPTRLDLFITRSPENESVFHVDPGSTVSLLEAASSSCSRETLPENSVSSAAHSCSVGGS</sequence>
<evidence type="ECO:0000256" key="4">
    <source>
        <dbReference type="ARBA" id="ARBA00022842"/>
    </source>
</evidence>
<dbReference type="InterPro" id="IPR017946">
    <property type="entry name" value="PLC-like_Pdiesterase_TIM-brl"/>
</dbReference>
<keyword evidence="5" id="KW-1015">Disulfide bond</keyword>
<dbReference type="AlphaFoldDB" id="A0A9J6EFQ6"/>
<dbReference type="VEuPathDB" id="VectorBase:LOC119160977"/>
<comment type="caution">
    <text evidence="8">The sequence shown here is derived from an EMBL/GenBank/DDBJ whole genome shotgun (WGS) entry which is preliminary data.</text>
</comment>
<keyword evidence="4" id="KW-0460">Magnesium</keyword>
<keyword evidence="9" id="KW-1185">Reference proteome</keyword>
<dbReference type="PROSITE" id="PS51704">
    <property type="entry name" value="GP_PDE"/>
    <property type="match status" value="1"/>
</dbReference>
<accession>A0A9J6EFQ6</accession>
<dbReference type="Gene3D" id="3.20.20.190">
    <property type="entry name" value="Phosphatidylinositol (PI) phosphodiesterase"/>
    <property type="match status" value="1"/>
</dbReference>
<dbReference type="GO" id="GO:0046872">
    <property type="term" value="F:metal ion binding"/>
    <property type="evidence" value="ECO:0007669"/>
    <property type="project" value="UniProtKB-KW"/>
</dbReference>
<proteinExistence type="predicted"/>
<reference evidence="8" key="1">
    <citation type="journal article" date="2020" name="Cell">
        <title>Large-Scale Comparative Analyses of Tick Genomes Elucidate Their Genetic Diversity and Vector Capacities.</title>
        <authorList>
            <consortium name="Tick Genome and Microbiome Consortium (TIGMIC)"/>
            <person name="Jia N."/>
            <person name="Wang J."/>
            <person name="Shi W."/>
            <person name="Du L."/>
            <person name="Sun Y."/>
            <person name="Zhan W."/>
            <person name="Jiang J.F."/>
            <person name="Wang Q."/>
            <person name="Zhang B."/>
            <person name="Ji P."/>
            <person name="Bell-Sakyi L."/>
            <person name="Cui X.M."/>
            <person name="Yuan T.T."/>
            <person name="Jiang B.G."/>
            <person name="Yang W.F."/>
            <person name="Lam T.T."/>
            <person name="Chang Q.C."/>
            <person name="Ding S.J."/>
            <person name="Wang X.J."/>
            <person name="Zhu J.G."/>
            <person name="Ruan X.D."/>
            <person name="Zhao L."/>
            <person name="Wei J.T."/>
            <person name="Ye R.Z."/>
            <person name="Que T.C."/>
            <person name="Du C.H."/>
            <person name="Zhou Y.H."/>
            <person name="Cheng J.X."/>
            <person name="Dai P.F."/>
            <person name="Guo W.B."/>
            <person name="Han X.H."/>
            <person name="Huang E.J."/>
            <person name="Li L.F."/>
            <person name="Wei W."/>
            <person name="Gao Y.C."/>
            <person name="Liu J.Z."/>
            <person name="Shao H.Z."/>
            <person name="Wang X."/>
            <person name="Wang C.C."/>
            <person name="Yang T.C."/>
            <person name="Huo Q.B."/>
            <person name="Li W."/>
            <person name="Chen H.Y."/>
            <person name="Chen S.E."/>
            <person name="Zhou L.G."/>
            <person name="Ni X.B."/>
            <person name="Tian J.H."/>
            <person name="Sheng Y."/>
            <person name="Liu T."/>
            <person name="Pan Y.S."/>
            <person name="Xia L.Y."/>
            <person name="Li J."/>
            <person name="Zhao F."/>
            <person name="Cao W.C."/>
        </authorList>
    </citation>
    <scope>NUCLEOTIDE SEQUENCE</scope>
    <source>
        <strain evidence="8">Rmic-2018</strain>
    </source>
</reference>
<evidence type="ECO:0000256" key="2">
    <source>
        <dbReference type="ARBA" id="ARBA00022723"/>
    </source>
</evidence>
<dbReference type="Proteomes" id="UP000821866">
    <property type="component" value="Chromosome 2"/>
</dbReference>
<evidence type="ECO:0000256" key="5">
    <source>
        <dbReference type="ARBA" id="ARBA00023157"/>
    </source>
</evidence>
<organism evidence="8 9">
    <name type="scientific">Rhipicephalus microplus</name>
    <name type="common">Cattle tick</name>
    <name type="synonym">Boophilus microplus</name>
    <dbReference type="NCBI Taxonomy" id="6941"/>
    <lineage>
        <taxon>Eukaryota</taxon>
        <taxon>Metazoa</taxon>
        <taxon>Ecdysozoa</taxon>
        <taxon>Arthropoda</taxon>
        <taxon>Chelicerata</taxon>
        <taxon>Arachnida</taxon>
        <taxon>Acari</taxon>
        <taxon>Parasitiformes</taxon>
        <taxon>Ixodida</taxon>
        <taxon>Ixodoidea</taxon>
        <taxon>Ixodidae</taxon>
        <taxon>Rhipicephalinae</taxon>
        <taxon>Rhipicephalus</taxon>
        <taxon>Boophilus</taxon>
    </lineage>
</organism>
<dbReference type="InterPro" id="IPR051578">
    <property type="entry name" value="GDPD"/>
</dbReference>
<dbReference type="GO" id="GO:0016829">
    <property type="term" value="F:lyase activity"/>
    <property type="evidence" value="ECO:0007669"/>
    <property type="project" value="UniProtKB-KW"/>
</dbReference>
<dbReference type="PANTHER" id="PTHR22958:SF1">
    <property type="entry name" value="GLYCEROPHOSPHOCHOLINE PHOSPHODIESTERASE GPCPD1"/>
    <property type="match status" value="1"/>
</dbReference>
<reference evidence="8" key="2">
    <citation type="submission" date="2021-09" db="EMBL/GenBank/DDBJ databases">
        <authorList>
            <person name="Jia N."/>
            <person name="Wang J."/>
            <person name="Shi W."/>
            <person name="Du L."/>
            <person name="Sun Y."/>
            <person name="Zhan W."/>
            <person name="Jiang J."/>
            <person name="Wang Q."/>
            <person name="Zhang B."/>
            <person name="Ji P."/>
            <person name="Sakyi L.B."/>
            <person name="Cui X."/>
            <person name="Yuan T."/>
            <person name="Jiang B."/>
            <person name="Yang W."/>
            <person name="Lam T.T.-Y."/>
            <person name="Chang Q."/>
            <person name="Ding S."/>
            <person name="Wang X."/>
            <person name="Zhu J."/>
            <person name="Ruan X."/>
            <person name="Zhao L."/>
            <person name="Wei J."/>
            <person name="Que T."/>
            <person name="Du C."/>
            <person name="Cheng J."/>
            <person name="Dai P."/>
            <person name="Han X."/>
            <person name="Huang E."/>
            <person name="Gao Y."/>
            <person name="Liu J."/>
            <person name="Shao H."/>
            <person name="Ye R."/>
            <person name="Li L."/>
            <person name="Wei W."/>
            <person name="Wang X."/>
            <person name="Wang C."/>
            <person name="Huo Q."/>
            <person name="Li W."/>
            <person name="Guo W."/>
            <person name="Chen H."/>
            <person name="Chen S."/>
            <person name="Zhou L."/>
            <person name="Zhou L."/>
            <person name="Ni X."/>
            <person name="Tian J."/>
            <person name="Zhou Y."/>
            <person name="Sheng Y."/>
            <person name="Liu T."/>
            <person name="Pan Y."/>
            <person name="Xia L."/>
            <person name="Li J."/>
            <person name="Zhao F."/>
            <person name="Cao W."/>
        </authorList>
    </citation>
    <scope>NUCLEOTIDE SEQUENCE</scope>
    <source>
        <strain evidence="8">Rmic-2018</strain>
        <tissue evidence="8">Larvae</tissue>
    </source>
</reference>
<evidence type="ECO:0000313" key="8">
    <source>
        <dbReference type="EMBL" id="KAH8033079.1"/>
    </source>
</evidence>
<gene>
    <name evidence="8" type="ORF">HPB51_006084</name>
</gene>
<name>A0A9J6EFQ6_RHIMP</name>
<feature type="domain" description="GP-PDE" evidence="7">
    <location>
        <begin position="1"/>
        <end position="64"/>
    </location>
</feature>
<dbReference type="PANTHER" id="PTHR22958">
    <property type="entry name" value="GLYCEROPHOSPHORYL DIESTER PHOSPHODIESTERASE"/>
    <property type="match status" value="1"/>
</dbReference>
<comment type="catalytic activity">
    <reaction evidence="1">
        <text>an N-(acyl)-sphingosylphosphoethanolamine = an N-(acyl)-sphingosyl-1,3-cyclic phosphate + ethanolamine</text>
        <dbReference type="Rhea" id="RHEA:60648"/>
        <dbReference type="ChEBI" id="CHEBI:57603"/>
        <dbReference type="ChEBI" id="CHEBI:143891"/>
        <dbReference type="ChEBI" id="CHEBI:143892"/>
    </reaction>
</comment>
<keyword evidence="2" id="KW-0479">Metal-binding</keyword>
<dbReference type="Pfam" id="PF03009">
    <property type="entry name" value="GDPD"/>
    <property type="match status" value="1"/>
</dbReference>
<keyword evidence="3" id="KW-0378">Hydrolase</keyword>
<keyword evidence="6" id="KW-0456">Lyase</keyword>
<dbReference type="GO" id="GO:0046475">
    <property type="term" value="P:glycerophospholipid catabolic process"/>
    <property type="evidence" value="ECO:0007669"/>
    <property type="project" value="TreeGrafter"/>
</dbReference>
<dbReference type="GO" id="GO:0047389">
    <property type="term" value="F:glycerophosphocholine phosphodiesterase activity"/>
    <property type="evidence" value="ECO:0007669"/>
    <property type="project" value="TreeGrafter"/>
</dbReference>
<evidence type="ECO:0000256" key="3">
    <source>
        <dbReference type="ARBA" id="ARBA00022801"/>
    </source>
</evidence>
<dbReference type="EMBL" id="JABSTU010000004">
    <property type="protein sequence ID" value="KAH8033079.1"/>
    <property type="molecule type" value="Genomic_DNA"/>
</dbReference>